<keyword evidence="6" id="KW-1185">Reference proteome</keyword>
<dbReference type="OrthoDB" id="26136at2759"/>
<keyword evidence="2 4" id="KW-0547">Nucleotide-binding</keyword>
<dbReference type="GO" id="GO:0003924">
    <property type="term" value="F:GTPase activity"/>
    <property type="evidence" value="ECO:0007669"/>
    <property type="project" value="UniProtKB-UniRule"/>
</dbReference>
<evidence type="ECO:0000256" key="1">
    <source>
        <dbReference type="ARBA" id="ARBA00007756"/>
    </source>
</evidence>
<comment type="function">
    <text evidence="4">GTPase involved in activation of the TORC1 signaling pathway, which promotes growth and represses autophagy in nutrient-rich conditions.</text>
</comment>
<evidence type="ECO:0000313" key="5">
    <source>
        <dbReference type="EMBL" id="ORY39141.1"/>
    </source>
</evidence>
<dbReference type="GO" id="GO:0005525">
    <property type="term" value="F:GTP binding"/>
    <property type="evidence" value="ECO:0007669"/>
    <property type="project" value="UniProtKB-UniRule"/>
</dbReference>
<dbReference type="InterPro" id="IPR006762">
    <property type="entry name" value="Gtr1_RagA"/>
</dbReference>
<name>A0A1Y2BWK9_9FUNG</name>
<dbReference type="Pfam" id="PF04670">
    <property type="entry name" value="Gtr1_RagA"/>
    <property type="match status" value="1"/>
</dbReference>
<accession>A0A1Y2BWK9</accession>
<dbReference type="PANTHER" id="PTHR11259">
    <property type="entry name" value="RAS-RELATED GTP BINDING RAG/GTR YEAST"/>
    <property type="match status" value="1"/>
</dbReference>
<comment type="caution">
    <text evidence="5">The sequence shown here is derived from an EMBL/GenBank/DDBJ whole genome shotgun (WGS) entry which is preliminary data.</text>
</comment>
<comment type="subunit">
    <text evidence="4">Component of the GSE complex.</text>
</comment>
<dbReference type="GO" id="GO:0009267">
    <property type="term" value="P:cellular response to starvation"/>
    <property type="evidence" value="ECO:0007669"/>
    <property type="project" value="TreeGrafter"/>
</dbReference>
<evidence type="ECO:0000313" key="6">
    <source>
        <dbReference type="Proteomes" id="UP000193642"/>
    </source>
</evidence>
<dbReference type="Gene3D" id="3.40.50.300">
    <property type="entry name" value="P-loop containing nucleotide triphosphate hydrolases"/>
    <property type="match status" value="1"/>
</dbReference>
<dbReference type="GO" id="GO:0000329">
    <property type="term" value="C:fungal-type vacuole membrane"/>
    <property type="evidence" value="ECO:0007669"/>
    <property type="project" value="EnsemblFungi"/>
</dbReference>
<sequence length="232" mass="26016">MDAQDDYMVALKQLFLTVNTAYKVKKDMLFEVLVHKIDGLSDDHKIETQRDIHMRIRDDLTEAGLQDVHLGFHLTSIYDHSIFEAFSKIIQRILGEDGFLPTLENLLNIMCSNSGIEKASCLIRGRSYEICADMMDVVMDVGAVYGASGSPVSPSVTPEAQAEDEVGSVIRLNNGMVLYMRGVNQKLSLVCLLREENYEKCGLIDFNFSVFRTAVNDVFTVRRGEGSTLSFK</sequence>
<dbReference type="STRING" id="329046.A0A1Y2BWK9"/>
<dbReference type="GO" id="GO:0010507">
    <property type="term" value="P:negative regulation of autophagy"/>
    <property type="evidence" value="ECO:0007669"/>
    <property type="project" value="TreeGrafter"/>
</dbReference>
<evidence type="ECO:0000256" key="2">
    <source>
        <dbReference type="ARBA" id="ARBA00022741"/>
    </source>
</evidence>
<proteinExistence type="inferred from homology"/>
<comment type="similarity">
    <text evidence="1 4">Belongs to the GTR/RAG GTP-binding protein family.</text>
</comment>
<keyword evidence="3 4" id="KW-0342">GTP-binding</keyword>
<dbReference type="GO" id="GO:1904263">
    <property type="term" value="P:positive regulation of TORC1 signaling"/>
    <property type="evidence" value="ECO:0007669"/>
    <property type="project" value="TreeGrafter"/>
</dbReference>
<dbReference type="GO" id="GO:1990131">
    <property type="term" value="C:Gtr1-Gtr2 GTPase complex"/>
    <property type="evidence" value="ECO:0007669"/>
    <property type="project" value="UniProtKB-UniRule"/>
</dbReference>
<reference evidence="5 6" key="1">
    <citation type="submission" date="2016-07" db="EMBL/GenBank/DDBJ databases">
        <title>Pervasive Adenine N6-methylation of Active Genes in Fungi.</title>
        <authorList>
            <consortium name="DOE Joint Genome Institute"/>
            <person name="Mondo S.J."/>
            <person name="Dannebaum R.O."/>
            <person name="Kuo R.C."/>
            <person name="Labutti K."/>
            <person name="Haridas S."/>
            <person name="Kuo A."/>
            <person name="Salamov A."/>
            <person name="Ahrendt S.R."/>
            <person name="Lipzen A."/>
            <person name="Sullivan W."/>
            <person name="Andreopoulos W.B."/>
            <person name="Clum A."/>
            <person name="Lindquist E."/>
            <person name="Daum C."/>
            <person name="Ramamoorthy G.K."/>
            <person name="Gryganskyi A."/>
            <person name="Culley D."/>
            <person name="Magnuson J.K."/>
            <person name="James T.Y."/>
            <person name="O'Malley M.A."/>
            <person name="Stajich J.E."/>
            <person name="Spatafora J.W."/>
            <person name="Visel A."/>
            <person name="Grigoriev I.V."/>
        </authorList>
    </citation>
    <scope>NUCLEOTIDE SEQUENCE [LARGE SCALE GENOMIC DNA]</scope>
    <source>
        <strain evidence="5 6">JEL800</strain>
    </source>
</reference>
<evidence type="ECO:0000256" key="3">
    <source>
        <dbReference type="ARBA" id="ARBA00023134"/>
    </source>
</evidence>
<gene>
    <name evidence="5" type="ORF">BCR33DRAFT_720379</name>
</gene>
<dbReference type="PANTHER" id="PTHR11259:SF2">
    <property type="entry name" value="GH16429P"/>
    <property type="match status" value="1"/>
</dbReference>
<protein>
    <recommendedName>
        <fullName evidence="4">GTP-binding protein</fullName>
    </recommendedName>
</protein>
<dbReference type="GO" id="GO:0005634">
    <property type="term" value="C:nucleus"/>
    <property type="evidence" value="ECO:0007669"/>
    <property type="project" value="TreeGrafter"/>
</dbReference>
<dbReference type="InterPro" id="IPR027417">
    <property type="entry name" value="P-loop_NTPase"/>
</dbReference>
<evidence type="ECO:0000256" key="4">
    <source>
        <dbReference type="RuleBase" id="RU367014"/>
    </source>
</evidence>
<organism evidence="5 6">
    <name type="scientific">Rhizoclosmatium globosum</name>
    <dbReference type="NCBI Taxonomy" id="329046"/>
    <lineage>
        <taxon>Eukaryota</taxon>
        <taxon>Fungi</taxon>
        <taxon>Fungi incertae sedis</taxon>
        <taxon>Chytridiomycota</taxon>
        <taxon>Chytridiomycota incertae sedis</taxon>
        <taxon>Chytridiomycetes</taxon>
        <taxon>Chytridiales</taxon>
        <taxon>Chytriomycetaceae</taxon>
        <taxon>Rhizoclosmatium</taxon>
    </lineage>
</organism>
<dbReference type="EMBL" id="MCGO01000041">
    <property type="protein sequence ID" value="ORY39141.1"/>
    <property type="molecule type" value="Genomic_DNA"/>
</dbReference>
<dbReference type="AlphaFoldDB" id="A0A1Y2BWK9"/>
<dbReference type="Proteomes" id="UP000193642">
    <property type="component" value="Unassembled WGS sequence"/>
</dbReference>
<dbReference type="Gene3D" id="3.30.450.190">
    <property type="match status" value="1"/>
</dbReference>